<name>A0AAE7TQ71_9CAUD</name>
<keyword evidence="2" id="KW-1185">Reference proteome</keyword>
<proteinExistence type="predicted"/>
<evidence type="ECO:0000313" key="1">
    <source>
        <dbReference type="EMBL" id="QQO38666.1"/>
    </source>
</evidence>
<dbReference type="Proteomes" id="UP000828328">
    <property type="component" value="Segment"/>
</dbReference>
<reference evidence="1" key="1">
    <citation type="submission" date="2020-12" db="EMBL/GenBank/DDBJ databases">
        <authorList>
            <person name="Youbin C."/>
            <person name="Kawngpyo K."/>
        </authorList>
    </citation>
    <scope>NUCLEOTIDE SEQUENCE</scope>
</reference>
<gene>
    <name evidence="1" type="ORF">BCPST_048</name>
</gene>
<organism evidence="1 2">
    <name type="scientific">Bacillus phage BCPST</name>
    <dbReference type="NCBI Taxonomy" id="2801506"/>
    <lineage>
        <taxon>Viruses</taxon>
        <taxon>Duplodnaviria</taxon>
        <taxon>Heunggongvirae</taxon>
        <taxon>Uroviricota</taxon>
        <taxon>Caudoviricetes</taxon>
        <taxon>Sejongvirinae</taxon>
        <taxon>Yihwangvirus</taxon>
        <taxon>Yihwangvirus BCPST</taxon>
    </lineage>
</organism>
<protein>
    <submittedName>
        <fullName evidence="1">Uncharacterized protein</fullName>
    </submittedName>
</protein>
<evidence type="ECO:0000313" key="2">
    <source>
        <dbReference type="Proteomes" id="UP000828328"/>
    </source>
</evidence>
<dbReference type="EMBL" id="MW392802">
    <property type="protein sequence ID" value="QQO38666.1"/>
    <property type="molecule type" value="Genomic_DNA"/>
</dbReference>
<sequence length="124" mass="14297">MELIEILKGARKRIETAEHLADGLYKEDNIMYGECFCALGHVFNEMQLEQFDFDRVEGMCFESLNLETDIDGKLSPLKPLAREMQELQDANDQSFDKDRKTKVLNKLDEIIEKVEVLQNGNPSN</sequence>
<accession>A0AAE7TQ71</accession>